<protein>
    <recommendedName>
        <fullName evidence="11">AI-2E family transporter</fullName>
    </recommendedName>
</protein>
<proteinExistence type="inferred from homology"/>
<dbReference type="InterPro" id="IPR002549">
    <property type="entry name" value="AI-2E-like"/>
</dbReference>
<evidence type="ECO:0000256" key="1">
    <source>
        <dbReference type="ARBA" id="ARBA00004651"/>
    </source>
</evidence>
<evidence type="ECO:0000256" key="5">
    <source>
        <dbReference type="ARBA" id="ARBA00022692"/>
    </source>
</evidence>
<feature type="transmembrane region" description="Helical" evidence="8">
    <location>
        <begin position="83"/>
        <end position="104"/>
    </location>
</feature>
<dbReference type="EMBL" id="BJZR01000006">
    <property type="protein sequence ID" value="GEO91069.1"/>
    <property type="molecule type" value="Genomic_DNA"/>
</dbReference>
<keyword evidence="6 8" id="KW-1133">Transmembrane helix</keyword>
<accession>A0ABQ0X5Z5</accession>
<dbReference type="RefSeq" id="WP_236945037.1">
    <property type="nucleotide sequence ID" value="NZ_BJZR01000006.1"/>
</dbReference>
<gene>
    <name evidence="9" type="ORF">KFL01_03750</name>
</gene>
<dbReference type="Pfam" id="PF01594">
    <property type="entry name" value="AI-2E_transport"/>
    <property type="match status" value="1"/>
</dbReference>
<evidence type="ECO:0000256" key="4">
    <source>
        <dbReference type="ARBA" id="ARBA00022475"/>
    </source>
</evidence>
<feature type="transmembrane region" description="Helical" evidence="8">
    <location>
        <begin position="158"/>
        <end position="183"/>
    </location>
</feature>
<evidence type="ECO:0000256" key="6">
    <source>
        <dbReference type="ARBA" id="ARBA00022989"/>
    </source>
</evidence>
<reference evidence="9 10" key="1">
    <citation type="submission" date="2019-07" db="EMBL/GenBank/DDBJ databases">
        <title>Whole genome shotgun sequence of Kocuria flava NBRC 107626.</title>
        <authorList>
            <person name="Hosoyama A."/>
            <person name="Uohara A."/>
            <person name="Ohji S."/>
            <person name="Ichikawa N."/>
        </authorList>
    </citation>
    <scope>NUCLEOTIDE SEQUENCE [LARGE SCALE GENOMIC DNA]</scope>
    <source>
        <strain evidence="9 10">NBRC 107626</strain>
    </source>
</reference>
<evidence type="ECO:0008006" key="11">
    <source>
        <dbReference type="Google" id="ProtNLM"/>
    </source>
</evidence>
<sequence>MTSPRHRSVSHARDLWADALGRATIRALQGLVLLTATVVVVYGLIQLKLVVIPLLIALILAAALHPVVGFLRRRGVPGALATWITFLAAIVVLGGVVTGIVFAVRSEWDELVLSAVGGLERLRQFIVAGPIPIGQKALDEAITAVVDFTSSPQFGAGALLGIFAATQVITGAVLVAVILYFFLQDGAKIWAFFLCRFHGENLEKLLTSGTTTLHVLGGYVRGTALVALLEAVVIGVTLVVLRVPLALPLAVLIFLGGFIPIVGAALIGAVAVLVALVANGPVVALVVVAVVVAINQLDGRVLQPMVLGRALSLHPLVVLLALAGGAILSGVVGAVLAVPLTAVGWALIQIWFPASRAPDALSGKMRAQVLCCRIHPARRHPPPPERHQLGYAQHGRLGVPMRRQTSTGPDQGEHWFDRPPLAVPLPRYWDTRRRDPSLWTMDSD</sequence>
<feature type="transmembrane region" description="Helical" evidence="8">
    <location>
        <begin position="23"/>
        <end position="45"/>
    </location>
</feature>
<evidence type="ECO:0000256" key="2">
    <source>
        <dbReference type="ARBA" id="ARBA00009773"/>
    </source>
</evidence>
<evidence type="ECO:0000256" key="3">
    <source>
        <dbReference type="ARBA" id="ARBA00022448"/>
    </source>
</evidence>
<evidence type="ECO:0000256" key="7">
    <source>
        <dbReference type="ARBA" id="ARBA00023136"/>
    </source>
</evidence>
<keyword evidence="7 8" id="KW-0472">Membrane</keyword>
<comment type="caution">
    <text evidence="9">The sequence shown here is derived from an EMBL/GenBank/DDBJ whole genome shotgun (WGS) entry which is preliminary data.</text>
</comment>
<comment type="subcellular location">
    <subcellularLocation>
        <location evidence="1">Cell membrane</location>
        <topology evidence="1">Multi-pass membrane protein</topology>
    </subcellularLocation>
</comment>
<comment type="similarity">
    <text evidence="2">Belongs to the autoinducer-2 exporter (AI-2E) (TC 2.A.86) family.</text>
</comment>
<feature type="transmembrane region" description="Helical" evidence="8">
    <location>
        <begin position="306"/>
        <end position="328"/>
    </location>
</feature>
<dbReference type="PANTHER" id="PTHR21716">
    <property type="entry name" value="TRANSMEMBRANE PROTEIN"/>
    <property type="match status" value="1"/>
</dbReference>
<dbReference type="PANTHER" id="PTHR21716:SF53">
    <property type="entry name" value="PERMEASE PERM-RELATED"/>
    <property type="match status" value="1"/>
</dbReference>
<keyword evidence="10" id="KW-1185">Reference proteome</keyword>
<keyword evidence="3" id="KW-0813">Transport</keyword>
<keyword evidence="4" id="KW-1003">Cell membrane</keyword>
<evidence type="ECO:0000256" key="8">
    <source>
        <dbReference type="SAM" id="Phobius"/>
    </source>
</evidence>
<keyword evidence="5 8" id="KW-0812">Transmembrane</keyword>
<organism evidence="9 10">
    <name type="scientific">Kocuria flava</name>
    <dbReference type="NCBI Taxonomy" id="446860"/>
    <lineage>
        <taxon>Bacteria</taxon>
        <taxon>Bacillati</taxon>
        <taxon>Actinomycetota</taxon>
        <taxon>Actinomycetes</taxon>
        <taxon>Micrococcales</taxon>
        <taxon>Micrococcaceae</taxon>
        <taxon>Kocuria</taxon>
    </lineage>
</organism>
<evidence type="ECO:0000313" key="10">
    <source>
        <dbReference type="Proteomes" id="UP000321155"/>
    </source>
</evidence>
<feature type="transmembrane region" description="Helical" evidence="8">
    <location>
        <begin position="51"/>
        <end position="71"/>
    </location>
</feature>
<dbReference type="Proteomes" id="UP000321155">
    <property type="component" value="Unassembled WGS sequence"/>
</dbReference>
<name>A0ABQ0X5Z5_9MICC</name>
<feature type="transmembrane region" description="Helical" evidence="8">
    <location>
        <begin position="261"/>
        <end position="294"/>
    </location>
</feature>
<evidence type="ECO:0000313" key="9">
    <source>
        <dbReference type="EMBL" id="GEO91069.1"/>
    </source>
</evidence>